<organism evidence="5 6">
    <name type="scientific">Weissella paramesenteroides ATCC 33313</name>
    <dbReference type="NCBI Taxonomy" id="585506"/>
    <lineage>
        <taxon>Bacteria</taxon>
        <taxon>Bacillati</taxon>
        <taxon>Bacillota</taxon>
        <taxon>Bacilli</taxon>
        <taxon>Lactobacillales</taxon>
        <taxon>Lactobacillaceae</taxon>
        <taxon>Weissella</taxon>
    </lineage>
</organism>
<proteinExistence type="inferred from homology"/>
<dbReference type="CDD" id="cd17292">
    <property type="entry name" value="RMtype1_S_LlaA17I_TRD2-CR2_like"/>
    <property type="match status" value="1"/>
</dbReference>
<dbReference type="InterPro" id="IPR044946">
    <property type="entry name" value="Restrct_endonuc_typeI_TRD_sf"/>
</dbReference>
<reference evidence="5 6" key="1">
    <citation type="submission" date="2009-04" db="EMBL/GenBank/DDBJ databases">
        <authorList>
            <person name="Qin X."/>
            <person name="Bachman B."/>
            <person name="Battles P."/>
            <person name="Bell A."/>
            <person name="Bess C."/>
            <person name="Bickham C."/>
            <person name="Chaboub L."/>
            <person name="Chen D."/>
            <person name="Coyle M."/>
            <person name="Deiros D.R."/>
            <person name="Dinh H."/>
            <person name="Forbes L."/>
            <person name="Fowler G."/>
            <person name="Francisco L."/>
            <person name="Fu Q."/>
            <person name="Gubbala S."/>
            <person name="Hale W."/>
            <person name="Han Y."/>
            <person name="Hemphill L."/>
            <person name="Highlander S.K."/>
            <person name="Hirani K."/>
            <person name="Hogues M."/>
            <person name="Jackson L."/>
            <person name="Jakkamsetti A."/>
            <person name="Javaid M."/>
            <person name="Jiang H."/>
            <person name="Korchina V."/>
            <person name="Kovar C."/>
            <person name="Lara F."/>
            <person name="Lee S."/>
            <person name="Mata R."/>
            <person name="Mathew T."/>
            <person name="Moen C."/>
            <person name="Morales K."/>
            <person name="Munidasa M."/>
            <person name="Nazareth L."/>
            <person name="Ngo R."/>
            <person name="Nguyen L."/>
            <person name="Okwuonu G."/>
            <person name="Ongeri F."/>
            <person name="Patil S."/>
            <person name="Petrosino J."/>
            <person name="Pham C."/>
            <person name="Pham P."/>
            <person name="Pu L.-L."/>
            <person name="Puazo M."/>
            <person name="Raj R."/>
            <person name="Reid J."/>
            <person name="Rouhana J."/>
            <person name="Saada N."/>
            <person name="Shang Y."/>
            <person name="Simmons D."/>
            <person name="Thornton R."/>
            <person name="Warren J."/>
            <person name="Weissenberger G."/>
            <person name="Zhang J."/>
            <person name="Zhang L."/>
            <person name="Zhou C."/>
            <person name="Zhu D."/>
            <person name="Muzny D."/>
            <person name="Worley K."/>
            <person name="Gibbs R."/>
        </authorList>
    </citation>
    <scope>NUCLEOTIDE SEQUENCE [LARGE SCALE GENOMIC DNA]</scope>
    <source>
        <strain evidence="5 6">ATCC 33313</strain>
    </source>
</reference>
<dbReference type="RefSeq" id="WP_002827789.1">
    <property type="nucleotide sequence ID" value="NZ_GG697129.1"/>
</dbReference>
<dbReference type="Gene3D" id="3.90.220.20">
    <property type="entry name" value="DNA methylase specificity domains"/>
    <property type="match status" value="2"/>
</dbReference>
<protein>
    <submittedName>
        <fullName evidence="5">Type I restriction modification DNA specificity domain protein</fullName>
    </submittedName>
</protein>
<keyword evidence="2" id="KW-0680">Restriction system</keyword>
<dbReference type="GO" id="GO:0003677">
    <property type="term" value="F:DNA binding"/>
    <property type="evidence" value="ECO:0007669"/>
    <property type="project" value="UniProtKB-KW"/>
</dbReference>
<dbReference type="PANTHER" id="PTHR30408:SF12">
    <property type="entry name" value="TYPE I RESTRICTION ENZYME MJAVIII SPECIFICITY SUBUNIT"/>
    <property type="match status" value="1"/>
</dbReference>
<evidence type="ECO:0000313" key="6">
    <source>
        <dbReference type="Proteomes" id="UP000004528"/>
    </source>
</evidence>
<sequence>MPKDKPEIRFAGYTDAWEKRKLLDGSEKIGDGLHGTPKYFEKGNVYFVNGNNFIDGEIKITKETKHVAETAQSSVDQGLTNNTILMSINGTIGNLAYYHGEKISLGKSAAFITVSDFYKEFIYAYLQTKTVHSYFMNSLTGTTIKNLGLKALRETPLSVPVIFEQKKIGRLFKQIDKLITVNQRKVDLLKELKKGFLQKMFPKNEENYPQIRFAGYTDAWEKRKLGDIGSVAMNKRIFKSETFDYGDVPFYKIGTFGKIADSFITREKFTEYKAKYPFPKNGDVLISASGSIGKTVVYHGEDAYFQDSNIVWLEHDGQIDNKFLEQFYKIVRWSGVEGSTIKRLYNKNILNTSISIPNLDEQEKIGELLYLFDFLITVNQRRVDLLKQEKKALLQKMFV</sequence>
<evidence type="ECO:0000256" key="1">
    <source>
        <dbReference type="ARBA" id="ARBA00010923"/>
    </source>
</evidence>
<comment type="similarity">
    <text evidence="1">Belongs to the type-I restriction system S methylase family.</text>
</comment>
<keyword evidence="6" id="KW-1185">Reference proteome</keyword>
<feature type="domain" description="Type I restriction modification DNA specificity" evidence="4">
    <location>
        <begin position="219"/>
        <end position="383"/>
    </location>
</feature>
<dbReference type="PANTHER" id="PTHR30408">
    <property type="entry name" value="TYPE-1 RESTRICTION ENZYME ECOKI SPECIFICITY PROTEIN"/>
    <property type="match status" value="1"/>
</dbReference>
<gene>
    <name evidence="5" type="ORF">HMPREF0877_0284</name>
</gene>
<evidence type="ECO:0000313" key="5">
    <source>
        <dbReference type="EMBL" id="EER75483.1"/>
    </source>
</evidence>
<dbReference type="Pfam" id="PF01420">
    <property type="entry name" value="Methylase_S"/>
    <property type="match status" value="2"/>
</dbReference>
<dbReference type="InterPro" id="IPR052021">
    <property type="entry name" value="Type-I_RS_S_subunit"/>
</dbReference>
<dbReference type="eggNOG" id="COG0732">
    <property type="taxonomic scope" value="Bacteria"/>
</dbReference>
<dbReference type="Proteomes" id="UP000004528">
    <property type="component" value="Unassembled WGS sequence"/>
</dbReference>
<dbReference type="Gene3D" id="1.10.287.1120">
    <property type="entry name" value="Bipartite methylase S protein"/>
    <property type="match status" value="1"/>
</dbReference>
<evidence type="ECO:0000256" key="3">
    <source>
        <dbReference type="ARBA" id="ARBA00023125"/>
    </source>
</evidence>
<comment type="caution">
    <text evidence="5">The sequence shown here is derived from an EMBL/GenBank/DDBJ whole genome shotgun (WGS) entry which is preliminary data.</text>
</comment>
<dbReference type="STRING" id="585506.HMPREF0877_0284"/>
<name>C5R8I9_WEIPA</name>
<evidence type="ECO:0000256" key="2">
    <source>
        <dbReference type="ARBA" id="ARBA00022747"/>
    </source>
</evidence>
<dbReference type="GO" id="GO:0009307">
    <property type="term" value="P:DNA restriction-modification system"/>
    <property type="evidence" value="ECO:0007669"/>
    <property type="project" value="UniProtKB-KW"/>
</dbReference>
<dbReference type="HOGENOM" id="CLU_021095_0_1_9"/>
<dbReference type="SUPFAM" id="SSF116734">
    <property type="entry name" value="DNA methylase specificity domain"/>
    <property type="match status" value="2"/>
</dbReference>
<accession>C5R8I9</accession>
<dbReference type="AlphaFoldDB" id="C5R8I9"/>
<keyword evidence="3" id="KW-0238">DNA-binding</keyword>
<dbReference type="InterPro" id="IPR000055">
    <property type="entry name" value="Restrct_endonuc_typeI_TRD"/>
</dbReference>
<feature type="domain" description="Type I restriction modification DNA specificity" evidence="4">
    <location>
        <begin position="42"/>
        <end position="187"/>
    </location>
</feature>
<dbReference type="EMBL" id="ACKU01000005">
    <property type="protein sequence ID" value="EER75483.1"/>
    <property type="molecule type" value="Genomic_DNA"/>
</dbReference>
<evidence type="ECO:0000259" key="4">
    <source>
        <dbReference type="Pfam" id="PF01420"/>
    </source>
</evidence>